<accession>A0A699J6B3</accession>
<proteinExistence type="predicted"/>
<comment type="caution">
    <text evidence="1">The sequence shown here is derived from an EMBL/GenBank/DDBJ whole genome shotgun (WGS) entry which is preliminary data.</text>
</comment>
<sequence>FVYDALEAWMIGLLTSLISLIKCSIGRSRRHILLGLPVNDFKKVLVGQFLIDKVKGGY</sequence>
<evidence type="ECO:0000313" key="1">
    <source>
        <dbReference type="EMBL" id="GFA12940.1"/>
    </source>
</evidence>
<gene>
    <name evidence="1" type="ORF">Tci_584912</name>
</gene>
<feature type="non-terminal residue" evidence="1">
    <location>
        <position position="1"/>
    </location>
</feature>
<organism evidence="1">
    <name type="scientific">Tanacetum cinerariifolium</name>
    <name type="common">Dalmatian daisy</name>
    <name type="synonym">Chrysanthemum cinerariifolium</name>
    <dbReference type="NCBI Taxonomy" id="118510"/>
    <lineage>
        <taxon>Eukaryota</taxon>
        <taxon>Viridiplantae</taxon>
        <taxon>Streptophyta</taxon>
        <taxon>Embryophyta</taxon>
        <taxon>Tracheophyta</taxon>
        <taxon>Spermatophyta</taxon>
        <taxon>Magnoliopsida</taxon>
        <taxon>eudicotyledons</taxon>
        <taxon>Gunneridae</taxon>
        <taxon>Pentapetalae</taxon>
        <taxon>asterids</taxon>
        <taxon>campanulids</taxon>
        <taxon>Asterales</taxon>
        <taxon>Asteraceae</taxon>
        <taxon>Asteroideae</taxon>
        <taxon>Anthemideae</taxon>
        <taxon>Anthemidinae</taxon>
        <taxon>Tanacetum</taxon>
    </lineage>
</organism>
<dbReference type="AlphaFoldDB" id="A0A699J6B3"/>
<name>A0A699J6B3_TANCI</name>
<protein>
    <submittedName>
        <fullName evidence="1">Uncharacterized protein</fullName>
    </submittedName>
</protein>
<reference evidence="1" key="1">
    <citation type="journal article" date="2019" name="Sci. Rep.">
        <title>Draft genome of Tanacetum cinerariifolium, the natural source of mosquito coil.</title>
        <authorList>
            <person name="Yamashiro T."/>
            <person name="Shiraishi A."/>
            <person name="Satake H."/>
            <person name="Nakayama K."/>
        </authorList>
    </citation>
    <scope>NUCLEOTIDE SEQUENCE</scope>
</reference>
<dbReference type="EMBL" id="BKCJ010373394">
    <property type="protein sequence ID" value="GFA12940.1"/>
    <property type="molecule type" value="Genomic_DNA"/>
</dbReference>